<feature type="domain" description="EGF-like" evidence="4">
    <location>
        <begin position="932"/>
        <end position="976"/>
    </location>
</feature>
<dbReference type="SUPFAM" id="SSF57184">
    <property type="entry name" value="Growth factor receptor domain"/>
    <property type="match status" value="6"/>
</dbReference>
<evidence type="ECO:0000256" key="2">
    <source>
        <dbReference type="SAM" id="Phobius"/>
    </source>
</evidence>
<dbReference type="OrthoDB" id="286906at2759"/>
<protein>
    <submittedName>
        <fullName evidence="5">Zinc finger lsd1 subclass family protein</fullName>
    </submittedName>
</protein>
<dbReference type="eggNOG" id="KOG3525">
    <property type="taxonomic scope" value="Eukaryota"/>
</dbReference>
<dbReference type="GeneID" id="7839823"/>
<feature type="domain" description="EGF-like" evidence="4">
    <location>
        <begin position="626"/>
        <end position="657"/>
    </location>
</feature>
<feature type="region of interest" description="Disordered" evidence="1">
    <location>
        <begin position="1291"/>
        <end position="1314"/>
    </location>
</feature>
<dbReference type="RefSeq" id="XP_001024475.2">
    <property type="nucleotide sequence ID" value="XM_001024475.2"/>
</dbReference>
<feature type="transmembrane region" description="Helical" evidence="2">
    <location>
        <begin position="1253"/>
        <end position="1272"/>
    </location>
</feature>
<feature type="domain" description="EGF-like" evidence="4">
    <location>
        <begin position="790"/>
        <end position="839"/>
    </location>
</feature>
<dbReference type="CDD" id="cd00064">
    <property type="entry name" value="FU"/>
    <property type="match status" value="2"/>
</dbReference>
<evidence type="ECO:0000313" key="6">
    <source>
        <dbReference type="Proteomes" id="UP000009168"/>
    </source>
</evidence>
<dbReference type="PANTHER" id="PTHR15332">
    <property type="entry name" value="PROPROTEIN CONVERTASE SUBTILISIN_KEXIN TYPE 5-LIKE"/>
    <property type="match status" value="1"/>
</dbReference>
<evidence type="ECO:0000256" key="1">
    <source>
        <dbReference type="SAM" id="MobiDB-lite"/>
    </source>
</evidence>
<dbReference type="EMBL" id="GG662449">
    <property type="protein sequence ID" value="EAS04230.2"/>
    <property type="molecule type" value="Genomic_DNA"/>
</dbReference>
<feature type="domain" description="EGF-like" evidence="4">
    <location>
        <begin position="1020"/>
        <end position="1048"/>
    </location>
</feature>
<evidence type="ECO:0000313" key="5">
    <source>
        <dbReference type="EMBL" id="EAS04230.2"/>
    </source>
</evidence>
<reference evidence="6" key="1">
    <citation type="journal article" date="2006" name="PLoS Biol.">
        <title>Macronuclear genome sequence of the ciliate Tetrahymena thermophila, a model eukaryote.</title>
        <authorList>
            <person name="Eisen J.A."/>
            <person name="Coyne R.S."/>
            <person name="Wu M."/>
            <person name="Wu D."/>
            <person name="Thiagarajan M."/>
            <person name="Wortman J.R."/>
            <person name="Badger J.H."/>
            <person name="Ren Q."/>
            <person name="Amedeo P."/>
            <person name="Jones K.M."/>
            <person name="Tallon L.J."/>
            <person name="Delcher A.L."/>
            <person name="Salzberg S.L."/>
            <person name="Silva J.C."/>
            <person name="Haas B.J."/>
            <person name="Majoros W.H."/>
            <person name="Farzad M."/>
            <person name="Carlton J.M."/>
            <person name="Smith R.K. Jr."/>
            <person name="Garg J."/>
            <person name="Pearlman R.E."/>
            <person name="Karrer K.M."/>
            <person name="Sun L."/>
            <person name="Manning G."/>
            <person name="Elde N.C."/>
            <person name="Turkewitz A.P."/>
            <person name="Asai D.J."/>
            <person name="Wilkes D.E."/>
            <person name="Wang Y."/>
            <person name="Cai H."/>
            <person name="Collins K."/>
            <person name="Stewart B.A."/>
            <person name="Lee S.R."/>
            <person name="Wilamowska K."/>
            <person name="Weinberg Z."/>
            <person name="Ruzzo W.L."/>
            <person name="Wloga D."/>
            <person name="Gaertig J."/>
            <person name="Frankel J."/>
            <person name="Tsao C.-C."/>
            <person name="Gorovsky M.A."/>
            <person name="Keeling P.J."/>
            <person name="Waller R.F."/>
            <person name="Patron N.J."/>
            <person name="Cherry J.M."/>
            <person name="Stover N.A."/>
            <person name="Krieger C.J."/>
            <person name="del Toro C."/>
            <person name="Ryder H.F."/>
            <person name="Williamson S.C."/>
            <person name="Barbeau R.A."/>
            <person name="Hamilton E.P."/>
            <person name="Orias E."/>
        </authorList>
    </citation>
    <scope>NUCLEOTIDE SEQUENCE [LARGE SCALE GENOMIC DNA]</scope>
    <source>
        <strain evidence="6">SB210</strain>
    </source>
</reference>
<feature type="domain" description="EGF-like" evidence="4">
    <location>
        <begin position="981"/>
        <end position="1019"/>
    </location>
</feature>
<dbReference type="Gene3D" id="2.10.220.10">
    <property type="entry name" value="Hormone Receptor, Insulin-like Growth Factor Receptor 1, Chain A, domain 2"/>
    <property type="match status" value="7"/>
</dbReference>
<feature type="domain" description="EGF-like" evidence="4">
    <location>
        <begin position="1209"/>
        <end position="1240"/>
    </location>
</feature>
<dbReference type="InParanoid" id="I7MM61"/>
<accession>I7MM61</accession>
<keyword evidence="2" id="KW-1133">Transmembrane helix</keyword>
<keyword evidence="2" id="KW-0812">Transmembrane</keyword>
<keyword evidence="2" id="KW-0472">Membrane</keyword>
<name>I7MM61_TETTS</name>
<evidence type="ECO:0000259" key="4">
    <source>
        <dbReference type="SMART" id="SM00181"/>
    </source>
</evidence>
<dbReference type="InterPro" id="IPR009030">
    <property type="entry name" value="Growth_fac_rcpt_cys_sf"/>
</dbReference>
<organism evidence="5 6">
    <name type="scientific">Tetrahymena thermophila (strain SB210)</name>
    <dbReference type="NCBI Taxonomy" id="312017"/>
    <lineage>
        <taxon>Eukaryota</taxon>
        <taxon>Sar</taxon>
        <taxon>Alveolata</taxon>
        <taxon>Ciliophora</taxon>
        <taxon>Intramacronucleata</taxon>
        <taxon>Oligohymenophorea</taxon>
        <taxon>Hymenostomatida</taxon>
        <taxon>Tetrahymenina</taxon>
        <taxon>Tetrahymenidae</taxon>
        <taxon>Tetrahymena</taxon>
    </lineage>
</organism>
<keyword evidence="3" id="KW-0732">Signal</keyword>
<proteinExistence type="predicted"/>
<dbReference type="Proteomes" id="UP000009168">
    <property type="component" value="Unassembled WGS sequence"/>
</dbReference>
<feature type="domain" description="EGF-like" evidence="4">
    <location>
        <begin position="699"/>
        <end position="744"/>
    </location>
</feature>
<feature type="domain" description="EGF-like" evidence="4">
    <location>
        <begin position="745"/>
        <end position="774"/>
    </location>
</feature>
<dbReference type="InterPro" id="IPR006212">
    <property type="entry name" value="Furin_repeat"/>
</dbReference>
<keyword evidence="6" id="KW-1185">Reference proteome</keyword>
<feature type="domain" description="EGF-like" evidence="4">
    <location>
        <begin position="403"/>
        <end position="432"/>
    </location>
</feature>
<dbReference type="PANTHER" id="PTHR15332:SF175">
    <property type="entry name" value="PROPROTEIN CONVERTASE SUBTILISIN_KEXIN TYPE 5-LIKE"/>
    <property type="match status" value="1"/>
</dbReference>
<dbReference type="SMART" id="SM00181">
    <property type="entry name" value="EGF"/>
    <property type="match status" value="13"/>
</dbReference>
<feature type="domain" description="EGF-like" evidence="4">
    <location>
        <begin position="847"/>
        <end position="886"/>
    </location>
</feature>
<feature type="domain" description="EGF-like" evidence="4">
    <location>
        <begin position="1071"/>
        <end position="1111"/>
    </location>
</feature>
<feature type="domain" description="EGF-like" evidence="4">
    <location>
        <begin position="1171"/>
        <end position="1208"/>
    </location>
</feature>
<feature type="chain" id="PRO_5003712806" evidence="3">
    <location>
        <begin position="19"/>
        <end position="1314"/>
    </location>
</feature>
<dbReference type="SMART" id="SM00261">
    <property type="entry name" value="FU"/>
    <property type="match status" value="15"/>
</dbReference>
<gene>
    <name evidence="5" type="ORF">TTHERM_00298410</name>
</gene>
<dbReference type="InterPro" id="IPR000742">
    <property type="entry name" value="EGF"/>
</dbReference>
<evidence type="ECO:0000256" key="3">
    <source>
        <dbReference type="SAM" id="SignalP"/>
    </source>
</evidence>
<dbReference type="KEGG" id="tet:TTHERM_00298410"/>
<feature type="compositionally biased region" description="Basic and acidic residues" evidence="1">
    <location>
        <begin position="1293"/>
        <end position="1306"/>
    </location>
</feature>
<feature type="signal peptide" evidence="3">
    <location>
        <begin position="1"/>
        <end position="18"/>
    </location>
</feature>
<sequence>MNWLTFLLLFTTIKQVFSVWQLVYKEFQDPFEAYNILNWNKQIVRACTPTLSQNGIDIFATNSFGVLGNSAAGQSTNRIVAQFPPHFQLEVDMDIMVLGTAWVGDNINIQLGPDTLFFFQYYASSNINNFCPSAANPAGNAFLQTVYKSHSLQGDLQLIINDFYNPAHDLSVKNIFIYVNTCHYTCATCNGESNTSCVTCPVGALQSGSSCQCNANLLAYNGVCRTTCPAGNLANPSQRLCIQTPSQLVMYNNFLANSFQNIIVDWTFTPTQTNFVSNCGTQSLVGGYQLFQVQSMSKTVSNLPSHFNARLGALIVFIGGYANYNIVMKIDGSQQTITFSAADTYLGAICGDPANTNGVYSKYVEFVVPHTASTVTVSFSSNALTNPVQGYWGVREIFVDVSGCFLNCQSCQDTQTCTACNTGYFLLNNQCYSRCPLFTNQVGSTCVEQYLSQFNNGLYILQSLWWQNYGHNDINNWGYTFSGFYSTRRYNFCSGRNIIGGWGVGSSQVAGTPLIIERNFPSLNPHWRLRLIAELFLIDNWNAADNVQIIIDNLPAPLTTISQTPANAPNNICGTYSQNDGYVVYNQVIPHSITSLDVQFKYTIASSKLSTTASFGLGEVDIIIDQCPTGCLTCNSATACQSCLPGYYFLQDAQACYADCTNILPRSNFINQPATPTSVASCVCAPGYYYSQPAIDCKACSYQCTQCTGPNVSDCTVCASIRQQTGLCSCPNNYFDVAGNPICQPCAGDCLQCSSQNTCITCVGNKKLVGGLCVCPPQTYNKGVGIFCPNCDIYCQSCTGPGQNCTSCPPNSNRVPPTPGNTGCLCQPGYYDNGTAICQQCSPQCATCSGSSSNCLTCNGSNFFTMVNNQCVCMPGYYMDSSGVCQPCQQYCNVCSGPGPNGCTQCQGSRTGTNCVCGTNQYSLPNDVNCYNCNYYCLGCTLQASNCIACDPSRLQNPTCSCPNGYYDQNGVSQCQQCQFPCSNCTSQSNCLTCVGAFRTLPTCACQPGYYDTGAANCQQCAPKCATCSTSSVQCLTCAPGRINSDCSCPPGFWDNGQNPECLKCYISCKTCSGGAINQCQTCRTGFIYDPITSMCNCPTGQYMDSNGNCSGCHYSCSSCLNGSPQGCISCQANRNLTSQGTCPCITNFSEISQICVQTTFPLNVPSNCKVCVVSNVCQECNDSFELDVGLCVCPRGTYLSPATNKCVQCPSQCKTCLSNSECIDCNDGYFYNSQKLMCQQDITNSSSYDVEMIIVAVLFGLFFAVAIPYYYNRGISKVQEEYKQLHQNTTRFDQEKQNQGNRRDSSLVLENIN</sequence>
<feature type="domain" description="EGF-like" evidence="4">
    <location>
        <begin position="181"/>
        <end position="212"/>
    </location>
</feature>